<gene>
    <name evidence="2" type="ORF">PSSU_1136</name>
</gene>
<keyword evidence="2" id="KW-0560">Oxidoreductase</keyword>
<dbReference type="Proteomes" id="UP000216454">
    <property type="component" value="Unassembled WGS sequence"/>
</dbReference>
<reference evidence="2 3" key="1">
    <citation type="journal article" date="2017" name="BMC Genomics">
        <title>Comparative genomic and phylogenomic analyses of the Bifidobacteriaceae family.</title>
        <authorList>
            <person name="Lugli G.A."/>
            <person name="Milani C."/>
            <person name="Turroni F."/>
            <person name="Duranti S."/>
            <person name="Mancabelli L."/>
            <person name="Mangifesta M."/>
            <person name="Ferrario C."/>
            <person name="Modesto M."/>
            <person name="Mattarelli P."/>
            <person name="Jiri K."/>
            <person name="van Sinderen D."/>
            <person name="Ventura M."/>
        </authorList>
    </citation>
    <scope>NUCLEOTIDE SEQUENCE [LARGE SCALE GENOMIC DNA]</scope>
    <source>
        <strain evidence="2 3">DSM 24744</strain>
    </source>
</reference>
<keyword evidence="3" id="KW-1185">Reference proteome</keyword>
<dbReference type="AlphaFoldDB" id="A0A261EW52"/>
<evidence type="ECO:0000313" key="3">
    <source>
        <dbReference type="Proteomes" id="UP000216454"/>
    </source>
</evidence>
<accession>A0A261EW52</accession>
<dbReference type="Pfam" id="PF04854">
    <property type="entry name" value="DUF624"/>
    <property type="match status" value="1"/>
</dbReference>
<feature type="transmembrane region" description="Helical" evidence="1">
    <location>
        <begin position="101"/>
        <end position="120"/>
    </location>
</feature>
<dbReference type="RefSeq" id="WP_169713388.1">
    <property type="nucleotide sequence ID" value="NZ_MWWQ01000010.1"/>
</dbReference>
<feature type="transmembrane region" description="Helical" evidence="1">
    <location>
        <begin position="168"/>
        <end position="188"/>
    </location>
</feature>
<feature type="transmembrane region" description="Helical" evidence="1">
    <location>
        <begin position="141"/>
        <end position="162"/>
    </location>
</feature>
<feature type="transmembrane region" description="Helical" evidence="1">
    <location>
        <begin position="75"/>
        <end position="95"/>
    </location>
</feature>
<proteinExistence type="predicted"/>
<protein>
    <submittedName>
        <fullName evidence="2">Beta-carotene 15,15'-monooxygenase</fullName>
    </submittedName>
</protein>
<keyword evidence="2" id="KW-0503">Monooxygenase</keyword>
<dbReference type="InterPro" id="IPR006938">
    <property type="entry name" value="DUF624"/>
</dbReference>
<dbReference type="GO" id="GO:0004497">
    <property type="term" value="F:monooxygenase activity"/>
    <property type="evidence" value="ECO:0007669"/>
    <property type="project" value="UniProtKB-KW"/>
</dbReference>
<evidence type="ECO:0000313" key="2">
    <source>
        <dbReference type="EMBL" id="OZG51068.1"/>
    </source>
</evidence>
<sequence>MNSFFSYDSPFMRGLEWIVDVIWVNILLVVTSLPIITVGAALAASNDSLRRIREGEAHVTRMYFRAFASNFGKATALWAVYGVIGAALAYTWIVLRIDGLLIPKIAFSVLWVIGFEWVWYLQSRFENTVGATLRNSLLFGISYPLTTIALAAIDAVAIYVVYASFMYLIQGLFLLAVLGPGFVLSMHVPILERTMKAHIAAGAPNTP</sequence>
<feature type="transmembrane region" description="Helical" evidence="1">
    <location>
        <begin position="22"/>
        <end position="44"/>
    </location>
</feature>
<keyword evidence="1" id="KW-0472">Membrane</keyword>
<dbReference type="EMBL" id="MWWQ01000010">
    <property type="protein sequence ID" value="OZG51068.1"/>
    <property type="molecule type" value="Genomic_DNA"/>
</dbReference>
<name>A0A261EW52_9BIFI</name>
<keyword evidence="1" id="KW-1133">Transmembrane helix</keyword>
<organism evidence="2 3">
    <name type="scientific">Pseudoscardovia suis</name>
    <dbReference type="NCBI Taxonomy" id="987063"/>
    <lineage>
        <taxon>Bacteria</taxon>
        <taxon>Bacillati</taxon>
        <taxon>Actinomycetota</taxon>
        <taxon>Actinomycetes</taxon>
        <taxon>Bifidobacteriales</taxon>
        <taxon>Bifidobacteriaceae</taxon>
        <taxon>Pseudoscardovia</taxon>
    </lineage>
</organism>
<comment type="caution">
    <text evidence="2">The sequence shown here is derived from an EMBL/GenBank/DDBJ whole genome shotgun (WGS) entry which is preliminary data.</text>
</comment>
<evidence type="ECO:0000256" key="1">
    <source>
        <dbReference type="SAM" id="Phobius"/>
    </source>
</evidence>
<keyword evidence="1" id="KW-0812">Transmembrane</keyword>